<dbReference type="RefSeq" id="XP_040757285.1">
    <property type="nucleotide sequence ID" value="XM_040907464.1"/>
</dbReference>
<keyword evidence="2" id="KW-1185">Reference proteome</keyword>
<protein>
    <submittedName>
        <fullName evidence="1">Uncharacterized protein</fullName>
    </submittedName>
</protein>
<name>A0A165ARZ6_9APHY</name>
<sequence>MQVLQAQHDYRKSMIQLATSNIMVILVIEDRKRGRYALELHSKYHRNVHATTSWCKVSQSYVKVMFFTSKVLFSGNMYETHSGTAVRVFVVSIYEHHSCHLVLVALLISFSDEDIVTADLLQDQWAFCINEEAREFWEFLSNLAMAKNASIDEHHALRKLYETIRLLPAGNNMGEFNDNITVMSLTMLDTLLSTGSLSVEPQNL</sequence>
<organism evidence="1 2">
    <name type="scientific">Laetiporus sulphureus 93-53</name>
    <dbReference type="NCBI Taxonomy" id="1314785"/>
    <lineage>
        <taxon>Eukaryota</taxon>
        <taxon>Fungi</taxon>
        <taxon>Dikarya</taxon>
        <taxon>Basidiomycota</taxon>
        <taxon>Agaricomycotina</taxon>
        <taxon>Agaricomycetes</taxon>
        <taxon>Polyporales</taxon>
        <taxon>Laetiporus</taxon>
    </lineage>
</organism>
<dbReference type="Proteomes" id="UP000076871">
    <property type="component" value="Unassembled WGS sequence"/>
</dbReference>
<reference evidence="1 2" key="1">
    <citation type="journal article" date="2016" name="Mol. Biol. Evol.">
        <title>Comparative Genomics of Early-Diverging Mushroom-Forming Fungi Provides Insights into the Origins of Lignocellulose Decay Capabilities.</title>
        <authorList>
            <person name="Nagy L.G."/>
            <person name="Riley R."/>
            <person name="Tritt A."/>
            <person name="Adam C."/>
            <person name="Daum C."/>
            <person name="Floudas D."/>
            <person name="Sun H."/>
            <person name="Yadav J.S."/>
            <person name="Pangilinan J."/>
            <person name="Larsson K.H."/>
            <person name="Matsuura K."/>
            <person name="Barry K."/>
            <person name="Labutti K."/>
            <person name="Kuo R."/>
            <person name="Ohm R.A."/>
            <person name="Bhattacharya S.S."/>
            <person name="Shirouzu T."/>
            <person name="Yoshinaga Y."/>
            <person name="Martin F.M."/>
            <person name="Grigoriev I.V."/>
            <person name="Hibbett D.S."/>
        </authorList>
    </citation>
    <scope>NUCLEOTIDE SEQUENCE [LARGE SCALE GENOMIC DNA]</scope>
    <source>
        <strain evidence="1 2">93-53</strain>
    </source>
</reference>
<dbReference type="GeneID" id="63824493"/>
<dbReference type="EMBL" id="KV427795">
    <property type="protein sequence ID" value="KZS99544.1"/>
    <property type="molecule type" value="Genomic_DNA"/>
</dbReference>
<proteinExistence type="predicted"/>
<accession>A0A165ARZ6</accession>
<evidence type="ECO:0000313" key="1">
    <source>
        <dbReference type="EMBL" id="KZS99544.1"/>
    </source>
</evidence>
<gene>
    <name evidence="1" type="ORF">LAESUDRAFT_718614</name>
</gene>
<dbReference type="InParanoid" id="A0A165ARZ6"/>
<dbReference type="AlphaFoldDB" id="A0A165ARZ6"/>
<evidence type="ECO:0000313" key="2">
    <source>
        <dbReference type="Proteomes" id="UP000076871"/>
    </source>
</evidence>